<sequence>MPTHLQPPRHLLILTYGRSGSTLLQGLLNRSQTVHVAGENGDFVYHLFKAHQVIEATKIQVGRDPSRTPRHPFFGIDAIDQERLRIDLARAVERQIVASCPAGKRPHTVGYKEIRYPYKEDLEDYLHFLDILLSDCAFLFLFRDLERVLQSGMFANLSEPQRDNLRGIFLRFENTATTFSIDHPRATVLRYEDFTRNPLKILGQLSEVGLSYDLNDLEEVLELPHSYTWSNNNIPSKS</sequence>
<organism evidence="1 2">
    <name type="scientific">Rhodosalinus halophilus</name>
    <dbReference type="NCBI Taxonomy" id="2259333"/>
    <lineage>
        <taxon>Bacteria</taxon>
        <taxon>Pseudomonadati</taxon>
        <taxon>Pseudomonadota</taxon>
        <taxon>Alphaproteobacteria</taxon>
        <taxon>Rhodobacterales</taxon>
        <taxon>Paracoccaceae</taxon>
        <taxon>Rhodosalinus</taxon>
    </lineage>
</organism>
<dbReference type="SUPFAM" id="SSF52540">
    <property type="entry name" value="P-loop containing nucleoside triphosphate hydrolases"/>
    <property type="match status" value="1"/>
</dbReference>
<dbReference type="AlphaFoldDB" id="A0A365U3I9"/>
<reference evidence="1 2" key="1">
    <citation type="submission" date="2018-07" db="EMBL/GenBank/DDBJ databases">
        <title>Rhodosalinus sp. strain E84T genomic sequence and assembly.</title>
        <authorList>
            <person name="Liu Z.-W."/>
            <person name="Lu D.-C."/>
        </authorList>
    </citation>
    <scope>NUCLEOTIDE SEQUENCE [LARGE SCALE GENOMIC DNA]</scope>
    <source>
        <strain evidence="1 2">E84</strain>
    </source>
</reference>
<dbReference type="Gene3D" id="3.40.50.300">
    <property type="entry name" value="P-loop containing nucleotide triphosphate hydrolases"/>
    <property type="match status" value="1"/>
</dbReference>
<evidence type="ECO:0000313" key="1">
    <source>
        <dbReference type="EMBL" id="RBI82521.1"/>
    </source>
</evidence>
<dbReference type="RefSeq" id="WP_113290999.1">
    <property type="nucleotide sequence ID" value="NZ_QNTQ01000041.1"/>
</dbReference>
<evidence type="ECO:0008006" key="3">
    <source>
        <dbReference type="Google" id="ProtNLM"/>
    </source>
</evidence>
<dbReference type="EMBL" id="QNTQ01000041">
    <property type="protein sequence ID" value="RBI82521.1"/>
    <property type="molecule type" value="Genomic_DNA"/>
</dbReference>
<accession>A0A365U3I9</accession>
<dbReference type="Proteomes" id="UP000253370">
    <property type="component" value="Unassembled WGS sequence"/>
</dbReference>
<name>A0A365U3I9_9RHOB</name>
<protein>
    <recommendedName>
        <fullName evidence="3">Sulfotransferase family protein</fullName>
    </recommendedName>
</protein>
<gene>
    <name evidence="1" type="ORF">DRV85_18770</name>
</gene>
<evidence type="ECO:0000313" key="2">
    <source>
        <dbReference type="Proteomes" id="UP000253370"/>
    </source>
</evidence>
<dbReference type="Pfam" id="PF13469">
    <property type="entry name" value="Sulfotransfer_3"/>
    <property type="match status" value="1"/>
</dbReference>
<keyword evidence="2" id="KW-1185">Reference proteome</keyword>
<comment type="caution">
    <text evidence="1">The sequence shown here is derived from an EMBL/GenBank/DDBJ whole genome shotgun (WGS) entry which is preliminary data.</text>
</comment>
<dbReference type="InterPro" id="IPR027417">
    <property type="entry name" value="P-loop_NTPase"/>
</dbReference>
<proteinExistence type="predicted"/>